<dbReference type="PANTHER" id="PTHR15710">
    <property type="entry name" value="E3 UBIQUITIN-PROTEIN LIGASE PRAJA"/>
    <property type="match status" value="1"/>
</dbReference>
<dbReference type="InterPro" id="IPR001841">
    <property type="entry name" value="Znf_RING"/>
</dbReference>
<feature type="compositionally biased region" description="Low complexity" evidence="9">
    <location>
        <begin position="200"/>
        <end position="225"/>
    </location>
</feature>
<evidence type="ECO:0000256" key="8">
    <source>
        <dbReference type="PROSITE-ProRule" id="PRU00175"/>
    </source>
</evidence>
<evidence type="ECO:0000256" key="2">
    <source>
        <dbReference type="ARBA" id="ARBA00012483"/>
    </source>
</evidence>
<dbReference type="GO" id="GO:0016567">
    <property type="term" value="P:protein ubiquitination"/>
    <property type="evidence" value="ECO:0007669"/>
    <property type="project" value="TreeGrafter"/>
</dbReference>
<keyword evidence="3" id="KW-0808">Transferase</keyword>
<dbReference type="FunFam" id="3.30.40.10:FF:000127">
    <property type="entry name" value="E3 ubiquitin-protein ligase RNF181"/>
    <property type="match status" value="1"/>
</dbReference>
<feature type="region of interest" description="Disordered" evidence="9">
    <location>
        <begin position="200"/>
        <end position="233"/>
    </location>
</feature>
<dbReference type="SMART" id="SM00184">
    <property type="entry name" value="RING"/>
    <property type="match status" value="1"/>
</dbReference>
<organism evidence="11 12">
    <name type="scientific">Vitis rotundifolia</name>
    <name type="common">Muscadine grape</name>
    <dbReference type="NCBI Taxonomy" id="103349"/>
    <lineage>
        <taxon>Eukaryota</taxon>
        <taxon>Viridiplantae</taxon>
        <taxon>Streptophyta</taxon>
        <taxon>Embryophyta</taxon>
        <taxon>Tracheophyta</taxon>
        <taxon>Spermatophyta</taxon>
        <taxon>Magnoliopsida</taxon>
        <taxon>eudicotyledons</taxon>
        <taxon>Gunneridae</taxon>
        <taxon>Pentapetalae</taxon>
        <taxon>rosids</taxon>
        <taxon>Vitales</taxon>
        <taxon>Vitaceae</taxon>
        <taxon>Viteae</taxon>
        <taxon>Vitis</taxon>
    </lineage>
</organism>
<dbReference type="EC" id="2.3.2.27" evidence="2"/>
<dbReference type="GO" id="GO:0008270">
    <property type="term" value="F:zinc ion binding"/>
    <property type="evidence" value="ECO:0007669"/>
    <property type="project" value="UniProtKB-KW"/>
</dbReference>
<evidence type="ECO:0000256" key="1">
    <source>
        <dbReference type="ARBA" id="ARBA00000900"/>
    </source>
</evidence>
<dbReference type="PANTHER" id="PTHR15710:SF132">
    <property type="entry name" value="E3 UBIQUITIN-PROTEIN LIGASE MPSR1"/>
    <property type="match status" value="1"/>
</dbReference>
<evidence type="ECO:0000256" key="9">
    <source>
        <dbReference type="SAM" id="MobiDB-lite"/>
    </source>
</evidence>
<dbReference type="Gene3D" id="3.30.40.10">
    <property type="entry name" value="Zinc/RING finger domain, C3HC4 (zinc finger)"/>
    <property type="match status" value="1"/>
</dbReference>
<keyword evidence="4" id="KW-0479">Metal-binding</keyword>
<sequence>MASESEASGASSSASFLERLISSRNRDLSMFIPFILGFTDTTTRQVSDDPDDETTDTPTPRDRIILINPFTQGMIVIEGNSSFDSLLRELASKGGQPPATKASIEAMPSVEVGGDDGECVICLEEWKVGCVAKEMPCKHKFHENCIVKWLGIHGSCPVCRHKMPVDEEDLGKKREGSVGDEEGRGRRRVEREIWVSFSFNSNSRRNDSNQTPSTASHSDSSSSPTPDDHVMEN</sequence>
<evidence type="ECO:0000313" key="12">
    <source>
        <dbReference type="Proteomes" id="UP001168098"/>
    </source>
</evidence>
<evidence type="ECO:0000256" key="6">
    <source>
        <dbReference type="ARBA" id="ARBA00022786"/>
    </source>
</evidence>
<comment type="caution">
    <text evidence="11">The sequence shown here is derived from an EMBL/GenBank/DDBJ whole genome shotgun (WGS) entry which is preliminary data.</text>
</comment>
<dbReference type="SUPFAM" id="SSF57850">
    <property type="entry name" value="RING/U-box"/>
    <property type="match status" value="1"/>
</dbReference>
<evidence type="ECO:0000313" key="11">
    <source>
        <dbReference type="EMBL" id="KAJ9709319.1"/>
    </source>
</evidence>
<dbReference type="EMBL" id="JARBHA010000001">
    <property type="protein sequence ID" value="KAJ9709319.1"/>
    <property type="molecule type" value="Genomic_DNA"/>
</dbReference>
<gene>
    <name evidence="11" type="ORF">PVL29_001004</name>
</gene>
<feature type="region of interest" description="Disordered" evidence="9">
    <location>
        <begin position="42"/>
        <end position="61"/>
    </location>
</feature>
<evidence type="ECO:0000256" key="4">
    <source>
        <dbReference type="ARBA" id="ARBA00022723"/>
    </source>
</evidence>
<accession>A0AA39ANW8</accession>
<dbReference type="PROSITE" id="PS50089">
    <property type="entry name" value="ZF_RING_2"/>
    <property type="match status" value="1"/>
</dbReference>
<keyword evidence="6" id="KW-0833">Ubl conjugation pathway</keyword>
<dbReference type="GO" id="GO:0005737">
    <property type="term" value="C:cytoplasm"/>
    <property type="evidence" value="ECO:0007669"/>
    <property type="project" value="TreeGrafter"/>
</dbReference>
<dbReference type="AlphaFoldDB" id="A0AA39ANW8"/>
<dbReference type="Pfam" id="PF13639">
    <property type="entry name" value="zf-RING_2"/>
    <property type="match status" value="1"/>
</dbReference>
<evidence type="ECO:0000256" key="5">
    <source>
        <dbReference type="ARBA" id="ARBA00022771"/>
    </source>
</evidence>
<dbReference type="InterPro" id="IPR013083">
    <property type="entry name" value="Znf_RING/FYVE/PHD"/>
</dbReference>
<dbReference type="Proteomes" id="UP001168098">
    <property type="component" value="Unassembled WGS sequence"/>
</dbReference>
<keyword evidence="7" id="KW-0862">Zinc</keyword>
<evidence type="ECO:0000256" key="3">
    <source>
        <dbReference type="ARBA" id="ARBA00022679"/>
    </source>
</evidence>
<reference evidence="11 12" key="1">
    <citation type="journal article" date="2023" name="BMC Biotechnol.">
        <title>Vitis rotundifolia cv Carlos genome sequencing.</title>
        <authorList>
            <person name="Huff M."/>
            <person name="Hulse-Kemp A."/>
            <person name="Scheffler B."/>
            <person name="Youngblood R."/>
            <person name="Simpson S."/>
            <person name="Babiker E."/>
            <person name="Staton M."/>
        </authorList>
    </citation>
    <scope>NUCLEOTIDE SEQUENCE [LARGE SCALE GENOMIC DNA]</scope>
    <source>
        <tissue evidence="11">Leaf</tissue>
    </source>
</reference>
<proteinExistence type="predicted"/>
<name>A0AA39ANW8_VITRO</name>
<keyword evidence="5 8" id="KW-0863">Zinc-finger</keyword>
<keyword evidence="12" id="KW-1185">Reference proteome</keyword>
<dbReference type="GO" id="GO:0061630">
    <property type="term" value="F:ubiquitin protein ligase activity"/>
    <property type="evidence" value="ECO:0007669"/>
    <property type="project" value="UniProtKB-EC"/>
</dbReference>
<feature type="domain" description="RING-type" evidence="10">
    <location>
        <begin position="119"/>
        <end position="160"/>
    </location>
</feature>
<protein>
    <recommendedName>
        <fullName evidence="2">RING-type E3 ubiquitin transferase</fullName>
        <ecNumber evidence="2">2.3.2.27</ecNumber>
    </recommendedName>
</protein>
<evidence type="ECO:0000256" key="7">
    <source>
        <dbReference type="ARBA" id="ARBA00022833"/>
    </source>
</evidence>
<evidence type="ECO:0000259" key="10">
    <source>
        <dbReference type="PROSITE" id="PS50089"/>
    </source>
</evidence>
<comment type="catalytic activity">
    <reaction evidence="1">
        <text>S-ubiquitinyl-[E2 ubiquitin-conjugating enzyme]-L-cysteine + [acceptor protein]-L-lysine = [E2 ubiquitin-conjugating enzyme]-L-cysteine + N(6)-ubiquitinyl-[acceptor protein]-L-lysine.</text>
        <dbReference type="EC" id="2.3.2.27"/>
    </reaction>
</comment>